<evidence type="ECO:0000259" key="1">
    <source>
        <dbReference type="PROSITE" id="PS51084"/>
    </source>
</evidence>
<dbReference type="InterPro" id="IPR001310">
    <property type="entry name" value="Histidine_triad_HIT"/>
</dbReference>
<dbReference type="AlphaFoldDB" id="A0A644V3A8"/>
<dbReference type="InterPro" id="IPR052908">
    <property type="entry name" value="AP-4-A_phosphorylase"/>
</dbReference>
<dbReference type="Pfam" id="PF01230">
    <property type="entry name" value="HIT"/>
    <property type="match status" value="1"/>
</dbReference>
<dbReference type="InterPro" id="IPR036265">
    <property type="entry name" value="HIT-like_sf"/>
</dbReference>
<gene>
    <name evidence="2" type="ORF">SDC9_31494</name>
</gene>
<accession>A0A644V3A8</accession>
<dbReference type="PRINTS" id="PR00332">
    <property type="entry name" value="HISTRIAD"/>
</dbReference>
<keyword evidence="2" id="KW-0548">Nucleotidyltransferase</keyword>
<dbReference type="InterPro" id="IPR011146">
    <property type="entry name" value="HIT-like"/>
</dbReference>
<keyword evidence="2" id="KW-0808">Transferase</keyword>
<dbReference type="PANTHER" id="PTHR42997:SF1">
    <property type="entry name" value="AP-4-A PHOSPHORYLASE"/>
    <property type="match status" value="1"/>
</dbReference>
<protein>
    <submittedName>
        <fullName evidence="2">AP-4-A phosphorylase</fullName>
        <ecNumber evidence="2">2.7.7.53</ecNumber>
    </submittedName>
</protein>
<proteinExistence type="predicted"/>
<dbReference type="Gene3D" id="3.30.428.10">
    <property type="entry name" value="HIT-like"/>
    <property type="match status" value="1"/>
</dbReference>
<comment type="caution">
    <text evidence="2">The sequence shown here is derived from an EMBL/GenBank/DDBJ whole genome shotgun (WGS) entry which is preliminary data.</text>
</comment>
<dbReference type="SUPFAM" id="SSF54197">
    <property type="entry name" value="HIT-like"/>
    <property type="match status" value="1"/>
</dbReference>
<name>A0A644V3A8_9ZZZZ</name>
<sequence length="124" mass="13521">MNCPFCSDDACLFGNALAYVKWDLYPVSPGHVLIIPRRHVSSWFDLTPAEHAAVSELIGRAKTHLDAVFAPAGYNIGVNCGEAAGQTVMHAHLHLIPRYTGDVINPRGGIRAVIRAKQDYPQAK</sequence>
<reference evidence="2" key="1">
    <citation type="submission" date="2019-08" db="EMBL/GenBank/DDBJ databases">
        <authorList>
            <person name="Kucharzyk K."/>
            <person name="Murdoch R.W."/>
            <person name="Higgins S."/>
            <person name="Loffler F."/>
        </authorList>
    </citation>
    <scope>NUCLEOTIDE SEQUENCE</scope>
</reference>
<dbReference type="EC" id="2.7.7.53" evidence="2"/>
<evidence type="ECO:0000313" key="2">
    <source>
        <dbReference type="EMBL" id="MPL85525.1"/>
    </source>
</evidence>
<dbReference type="EMBL" id="VSSQ01000207">
    <property type="protein sequence ID" value="MPL85525.1"/>
    <property type="molecule type" value="Genomic_DNA"/>
</dbReference>
<feature type="domain" description="HIT" evidence="1">
    <location>
        <begin position="1"/>
        <end position="105"/>
    </location>
</feature>
<dbReference type="PANTHER" id="PTHR42997">
    <property type="entry name" value="HIT FAMILY HYDROLASE"/>
    <property type="match status" value="1"/>
</dbReference>
<dbReference type="GO" id="GO:0003877">
    <property type="term" value="F:ATP:ADP adenylyltransferase activity"/>
    <property type="evidence" value="ECO:0007669"/>
    <property type="project" value="UniProtKB-EC"/>
</dbReference>
<dbReference type="PROSITE" id="PS51084">
    <property type="entry name" value="HIT_2"/>
    <property type="match status" value="1"/>
</dbReference>
<organism evidence="2">
    <name type="scientific">bioreactor metagenome</name>
    <dbReference type="NCBI Taxonomy" id="1076179"/>
    <lineage>
        <taxon>unclassified sequences</taxon>
        <taxon>metagenomes</taxon>
        <taxon>ecological metagenomes</taxon>
    </lineage>
</organism>